<keyword evidence="5 10" id="KW-0808">Transferase</keyword>
<dbReference type="EC" id="2.3.1.9" evidence="4"/>
<protein>
    <recommendedName>
        <fullName evidence="4">acetyl-CoA C-acetyltransferase</fullName>
        <ecNumber evidence="4">2.3.1.9</ecNumber>
    </recommendedName>
</protein>
<dbReference type="InterPro" id="IPR020617">
    <property type="entry name" value="Thiolase_C"/>
</dbReference>
<evidence type="ECO:0000256" key="4">
    <source>
        <dbReference type="ARBA" id="ARBA00012705"/>
    </source>
</evidence>
<dbReference type="PIRSF" id="PIRSF000429">
    <property type="entry name" value="Ac-CoA_Ac_transf"/>
    <property type="match status" value="1"/>
</dbReference>
<evidence type="ECO:0000256" key="8">
    <source>
        <dbReference type="ARBA" id="ARBA00037924"/>
    </source>
</evidence>
<proteinExistence type="inferred from homology"/>
<dbReference type="InterPro" id="IPR020613">
    <property type="entry name" value="Thiolase_CS"/>
</dbReference>
<dbReference type="GO" id="GO:0006635">
    <property type="term" value="P:fatty acid beta-oxidation"/>
    <property type="evidence" value="ECO:0007669"/>
    <property type="project" value="TreeGrafter"/>
</dbReference>
<dbReference type="Gene3D" id="3.40.47.10">
    <property type="match status" value="1"/>
</dbReference>
<comment type="caution">
    <text evidence="13">The sequence shown here is derived from an EMBL/GenBank/DDBJ whole genome shotgun (WGS) entry which is preliminary data.</text>
</comment>
<evidence type="ECO:0000256" key="5">
    <source>
        <dbReference type="ARBA" id="ARBA00022679"/>
    </source>
</evidence>
<comment type="similarity">
    <text evidence="2 10">Belongs to the thiolase-like superfamily. Thiolase family.</text>
</comment>
<dbReference type="RefSeq" id="XP_028486884.1">
    <property type="nucleotide sequence ID" value="XM_028633466.1"/>
</dbReference>
<dbReference type="EMBL" id="RCNU01000003">
    <property type="protein sequence ID" value="RWQ97239.1"/>
    <property type="molecule type" value="Genomic_DNA"/>
</dbReference>
<dbReference type="InterPro" id="IPR020615">
    <property type="entry name" value="Thiolase_acyl_enz_int_AS"/>
</dbReference>
<evidence type="ECO:0000313" key="14">
    <source>
        <dbReference type="Proteomes" id="UP000283841"/>
    </source>
</evidence>
<dbReference type="GO" id="GO:0005739">
    <property type="term" value="C:mitochondrion"/>
    <property type="evidence" value="ECO:0007669"/>
    <property type="project" value="TreeGrafter"/>
</dbReference>
<comment type="cofactor">
    <cofactor evidence="1">
        <name>K(+)</name>
        <dbReference type="ChEBI" id="CHEBI:29103"/>
    </cofactor>
</comment>
<evidence type="ECO:0000256" key="7">
    <source>
        <dbReference type="ARBA" id="ARBA00023315"/>
    </source>
</evidence>
<dbReference type="FunFam" id="3.40.47.10:FF:000007">
    <property type="entry name" value="acetyl-CoA acetyltransferase, mitochondrial"/>
    <property type="match status" value="1"/>
</dbReference>
<comment type="subunit">
    <text evidence="3">Homotetramer.</text>
</comment>
<dbReference type="VEuPathDB" id="FungiDB:C8Q69DRAFT_519184"/>
<dbReference type="PANTHER" id="PTHR18919">
    <property type="entry name" value="ACETYL-COA C-ACYLTRANSFERASE"/>
    <property type="match status" value="1"/>
</dbReference>
<dbReference type="Pfam" id="PF00108">
    <property type="entry name" value="Thiolase_N"/>
    <property type="match status" value="1"/>
</dbReference>
<dbReference type="InterPro" id="IPR002155">
    <property type="entry name" value="Thiolase"/>
</dbReference>
<dbReference type="InterPro" id="IPR016039">
    <property type="entry name" value="Thiolase-like"/>
</dbReference>
<dbReference type="STRING" id="264951.A0A443HZG6"/>
<evidence type="ECO:0000259" key="12">
    <source>
        <dbReference type="Pfam" id="PF02803"/>
    </source>
</evidence>
<evidence type="ECO:0000256" key="3">
    <source>
        <dbReference type="ARBA" id="ARBA00011881"/>
    </source>
</evidence>
<keyword evidence="7 10" id="KW-0012">Acyltransferase</keyword>
<feature type="domain" description="Thiolase N-terminal" evidence="11">
    <location>
        <begin position="7"/>
        <end position="272"/>
    </location>
</feature>
<feature type="active site" description="Acyl-thioester intermediate" evidence="9">
    <location>
        <position position="96"/>
    </location>
</feature>
<evidence type="ECO:0000256" key="10">
    <source>
        <dbReference type="RuleBase" id="RU003557"/>
    </source>
</evidence>
<dbReference type="InterPro" id="IPR020616">
    <property type="entry name" value="Thiolase_N"/>
</dbReference>
<evidence type="ECO:0000256" key="6">
    <source>
        <dbReference type="ARBA" id="ARBA00022958"/>
    </source>
</evidence>
<dbReference type="CDD" id="cd00751">
    <property type="entry name" value="thiolase"/>
    <property type="match status" value="1"/>
</dbReference>
<keyword evidence="14" id="KW-1185">Reference proteome</keyword>
<evidence type="ECO:0000259" key="11">
    <source>
        <dbReference type="Pfam" id="PF00108"/>
    </source>
</evidence>
<dbReference type="InterPro" id="IPR020610">
    <property type="entry name" value="Thiolase_AS"/>
</dbReference>
<gene>
    <name evidence="13" type="ORF">C8Q69DRAFT_519184</name>
</gene>
<sequence length="404" mass="41486">MSSLPPVYIVSSARTPVGSFLGALSSLTAPQLGSHAIKDPSHVAAVERAGIKPSDVEEVFFGNVLSANVGQNPARQSAIGAGLEDSTVCTTVNKVCASALKAVILGAQTIMTGTADIVVAGGTESMSNTPHYLPNLRTGAKYGNQSLVDGIMKDGLTDAYGKKELMGLAAEECAQDHSFTREQQDDYAIRSYEKAQAAQKAGLFDAEIVPIELPGFRGKPGVTVSQDEEPKNLNPEKLRAIKPAFIPGSGTVTAPNASPLNDGAAAVVLVSEAKLKELNLKPIAKILGWGDAAHAPSKFTTAPALAIPKALKHAGVSQDAIDAFEINEAFSVVALANMKLLGLSEEKVNMHGGAVAIGHPLGASGARILTTLLGVLKAKKGKLGVAGICNGGGGASALVIESLQ</sequence>
<dbReference type="AlphaFoldDB" id="A0A443HZG6"/>
<dbReference type="PROSITE" id="PS00098">
    <property type="entry name" value="THIOLASE_1"/>
    <property type="match status" value="1"/>
</dbReference>
<organism evidence="13 14">
    <name type="scientific">Byssochlamys spectabilis</name>
    <name type="common">Paecilomyces variotii</name>
    <dbReference type="NCBI Taxonomy" id="264951"/>
    <lineage>
        <taxon>Eukaryota</taxon>
        <taxon>Fungi</taxon>
        <taxon>Dikarya</taxon>
        <taxon>Ascomycota</taxon>
        <taxon>Pezizomycotina</taxon>
        <taxon>Eurotiomycetes</taxon>
        <taxon>Eurotiomycetidae</taxon>
        <taxon>Eurotiales</taxon>
        <taxon>Thermoascaceae</taxon>
        <taxon>Paecilomyces</taxon>
    </lineage>
</organism>
<evidence type="ECO:0000256" key="9">
    <source>
        <dbReference type="PIRSR" id="PIRSR000429-1"/>
    </source>
</evidence>
<evidence type="ECO:0000313" key="13">
    <source>
        <dbReference type="EMBL" id="RWQ97239.1"/>
    </source>
</evidence>
<dbReference type="PROSITE" id="PS00099">
    <property type="entry name" value="THIOLASE_3"/>
    <property type="match status" value="1"/>
</dbReference>
<dbReference type="GO" id="GO:0003985">
    <property type="term" value="F:acetyl-CoA C-acetyltransferase activity"/>
    <property type="evidence" value="ECO:0007669"/>
    <property type="project" value="UniProtKB-EC"/>
</dbReference>
<evidence type="ECO:0000256" key="2">
    <source>
        <dbReference type="ARBA" id="ARBA00010982"/>
    </source>
</evidence>
<dbReference type="GeneID" id="39602743"/>
<dbReference type="Pfam" id="PF02803">
    <property type="entry name" value="Thiolase_C"/>
    <property type="match status" value="1"/>
</dbReference>
<dbReference type="PANTHER" id="PTHR18919:SF165">
    <property type="entry name" value="ACETYL-COA ACETYLTRANSFERASE"/>
    <property type="match status" value="1"/>
</dbReference>
<feature type="active site" description="Proton acceptor" evidence="9">
    <location>
        <position position="389"/>
    </location>
</feature>
<dbReference type="NCBIfam" id="TIGR01930">
    <property type="entry name" value="AcCoA-C-Actrans"/>
    <property type="match status" value="1"/>
</dbReference>
<feature type="domain" description="Thiolase C-terminal" evidence="12">
    <location>
        <begin position="280"/>
        <end position="401"/>
    </location>
</feature>
<name>A0A443HZG6_BYSSP</name>
<dbReference type="Proteomes" id="UP000283841">
    <property type="component" value="Unassembled WGS sequence"/>
</dbReference>
<evidence type="ECO:0000256" key="1">
    <source>
        <dbReference type="ARBA" id="ARBA00001958"/>
    </source>
</evidence>
<comment type="pathway">
    <text evidence="8">Metabolic intermediate biosynthesis; (R)-mevalonate biosynthesis; (R)-mevalonate from acetyl-CoA: step 1/3.</text>
</comment>
<keyword evidence="6" id="KW-0630">Potassium</keyword>
<dbReference type="GO" id="GO:0006696">
    <property type="term" value="P:ergosterol biosynthetic process"/>
    <property type="evidence" value="ECO:0007669"/>
    <property type="project" value="TreeGrafter"/>
</dbReference>
<accession>A0A443HZG6</accession>
<reference evidence="13 14" key="1">
    <citation type="journal article" date="2018" name="Front. Microbiol.">
        <title>Genomic and genetic insights into a cosmopolitan fungus, Paecilomyces variotii (Eurotiales).</title>
        <authorList>
            <person name="Urquhart A.S."/>
            <person name="Mondo S.J."/>
            <person name="Makela M.R."/>
            <person name="Hane J.K."/>
            <person name="Wiebenga A."/>
            <person name="He G."/>
            <person name="Mihaltcheva S."/>
            <person name="Pangilinan J."/>
            <person name="Lipzen A."/>
            <person name="Barry K."/>
            <person name="de Vries R.P."/>
            <person name="Grigoriev I.V."/>
            <person name="Idnurm A."/>
        </authorList>
    </citation>
    <scope>NUCLEOTIDE SEQUENCE [LARGE SCALE GENOMIC DNA]</scope>
    <source>
        <strain evidence="13 14">CBS 101075</strain>
    </source>
</reference>
<dbReference type="SUPFAM" id="SSF53901">
    <property type="entry name" value="Thiolase-like"/>
    <property type="match status" value="2"/>
</dbReference>
<feature type="active site" description="Proton acceptor" evidence="9">
    <location>
        <position position="359"/>
    </location>
</feature>
<dbReference type="PROSITE" id="PS00737">
    <property type="entry name" value="THIOLASE_2"/>
    <property type="match status" value="1"/>
</dbReference>